<name>A0A388M5B2_CHABU</name>
<reference evidence="1 2" key="1">
    <citation type="journal article" date="2018" name="Cell">
        <title>The Chara Genome: Secondary Complexity and Implications for Plant Terrestrialization.</title>
        <authorList>
            <person name="Nishiyama T."/>
            <person name="Sakayama H."/>
            <person name="Vries J.D."/>
            <person name="Buschmann H."/>
            <person name="Saint-Marcoux D."/>
            <person name="Ullrich K.K."/>
            <person name="Haas F.B."/>
            <person name="Vanderstraeten L."/>
            <person name="Becker D."/>
            <person name="Lang D."/>
            <person name="Vosolsobe S."/>
            <person name="Rombauts S."/>
            <person name="Wilhelmsson P.K.I."/>
            <person name="Janitza P."/>
            <person name="Kern R."/>
            <person name="Heyl A."/>
            <person name="Rumpler F."/>
            <person name="Villalobos L.I.A.C."/>
            <person name="Clay J.M."/>
            <person name="Skokan R."/>
            <person name="Toyoda A."/>
            <person name="Suzuki Y."/>
            <person name="Kagoshima H."/>
            <person name="Schijlen E."/>
            <person name="Tajeshwar N."/>
            <person name="Catarino B."/>
            <person name="Hetherington A.J."/>
            <person name="Saltykova A."/>
            <person name="Bonnot C."/>
            <person name="Breuninger H."/>
            <person name="Symeonidi A."/>
            <person name="Radhakrishnan G.V."/>
            <person name="Van Nieuwerburgh F."/>
            <person name="Deforce D."/>
            <person name="Chang C."/>
            <person name="Karol K.G."/>
            <person name="Hedrich R."/>
            <person name="Ulvskov P."/>
            <person name="Glockner G."/>
            <person name="Delwiche C.F."/>
            <person name="Petrasek J."/>
            <person name="Van de Peer Y."/>
            <person name="Friml J."/>
            <person name="Beilby M."/>
            <person name="Dolan L."/>
            <person name="Kohara Y."/>
            <person name="Sugano S."/>
            <person name="Fujiyama A."/>
            <person name="Delaux P.-M."/>
            <person name="Quint M."/>
            <person name="TheiBen G."/>
            <person name="Hagemann M."/>
            <person name="Harholt J."/>
            <person name="Dunand C."/>
            <person name="Zachgo S."/>
            <person name="Langdale J."/>
            <person name="Maumus F."/>
            <person name="Straeten D.V.D."/>
            <person name="Gould S.B."/>
            <person name="Rensing S.A."/>
        </authorList>
    </citation>
    <scope>NUCLEOTIDE SEQUENCE [LARGE SCALE GENOMIC DNA]</scope>
    <source>
        <strain evidence="1 2">S276</strain>
    </source>
</reference>
<accession>A0A388M5B2</accession>
<evidence type="ECO:0000313" key="2">
    <source>
        <dbReference type="Proteomes" id="UP000265515"/>
    </source>
</evidence>
<keyword evidence="2" id="KW-1185">Reference proteome</keyword>
<protein>
    <submittedName>
        <fullName evidence="1">Uncharacterized protein</fullName>
    </submittedName>
</protein>
<organism evidence="1 2">
    <name type="scientific">Chara braunii</name>
    <name type="common">Braun's stonewort</name>
    <dbReference type="NCBI Taxonomy" id="69332"/>
    <lineage>
        <taxon>Eukaryota</taxon>
        <taxon>Viridiplantae</taxon>
        <taxon>Streptophyta</taxon>
        <taxon>Charophyceae</taxon>
        <taxon>Charales</taxon>
        <taxon>Characeae</taxon>
        <taxon>Chara</taxon>
    </lineage>
</organism>
<dbReference type="EMBL" id="BFEA01000755">
    <property type="protein sequence ID" value="GBG89695.1"/>
    <property type="molecule type" value="Genomic_DNA"/>
</dbReference>
<dbReference type="Gramene" id="GBG89695">
    <property type="protein sequence ID" value="GBG89695"/>
    <property type="gene ID" value="CBR_g49548"/>
</dbReference>
<proteinExistence type="predicted"/>
<evidence type="ECO:0000313" key="1">
    <source>
        <dbReference type="EMBL" id="GBG89695.1"/>
    </source>
</evidence>
<gene>
    <name evidence="1" type="ORF">CBR_g49548</name>
</gene>
<comment type="caution">
    <text evidence="1">The sequence shown here is derived from an EMBL/GenBank/DDBJ whole genome shotgun (WGS) entry which is preliminary data.</text>
</comment>
<sequence length="112" mass="12292">MVLSCLVSMEQDRAAAGLQWRNVMGQTWREEDGSRQGKKNKGFLPLFAKCGNIEFALEGKVWQDALPIFTIGGWWNEAPCGESSECQGGTAVVQFRLQAGVMVDRHGSTSTP</sequence>
<dbReference type="AlphaFoldDB" id="A0A388M5B2"/>
<dbReference type="Proteomes" id="UP000265515">
    <property type="component" value="Unassembled WGS sequence"/>
</dbReference>